<dbReference type="AlphaFoldDB" id="A0A165HPH2"/>
<evidence type="ECO:0000256" key="1">
    <source>
        <dbReference type="ARBA" id="ARBA00006484"/>
    </source>
</evidence>
<dbReference type="GO" id="GO:0019433">
    <property type="term" value="P:triglyceride catabolic process"/>
    <property type="evidence" value="ECO:0007669"/>
    <property type="project" value="TreeGrafter"/>
</dbReference>
<organism evidence="5 6">
    <name type="scientific">Laetiporus sulphureus 93-53</name>
    <dbReference type="NCBI Taxonomy" id="1314785"/>
    <lineage>
        <taxon>Eukaryota</taxon>
        <taxon>Fungi</taxon>
        <taxon>Dikarya</taxon>
        <taxon>Basidiomycota</taxon>
        <taxon>Agaricomycotina</taxon>
        <taxon>Agaricomycetes</taxon>
        <taxon>Polyporales</taxon>
        <taxon>Laetiporus</taxon>
    </lineage>
</organism>
<dbReference type="SUPFAM" id="SSF51735">
    <property type="entry name" value="NAD(P)-binding Rossmann-fold domains"/>
    <property type="match status" value="1"/>
</dbReference>
<dbReference type="InterPro" id="IPR036291">
    <property type="entry name" value="NAD(P)-bd_dom_sf"/>
</dbReference>
<protein>
    <submittedName>
        <fullName evidence="5">NAD-P-binding protein</fullName>
    </submittedName>
</protein>
<dbReference type="GO" id="GO:0000140">
    <property type="term" value="F:acylglycerone-phosphate reductase (NADP+) activity"/>
    <property type="evidence" value="ECO:0007669"/>
    <property type="project" value="TreeGrafter"/>
</dbReference>
<keyword evidence="3" id="KW-0560">Oxidoreductase</keyword>
<evidence type="ECO:0000313" key="5">
    <source>
        <dbReference type="EMBL" id="KZT12008.1"/>
    </source>
</evidence>
<gene>
    <name evidence="5" type="ORF">LAESUDRAFT_719965</name>
</gene>
<dbReference type="OrthoDB" id="2102561at2759"/>
<dbReference type="STRING" id="1314785.A0A165HPH2"/>
<proteinExistence type="inferred from homology"/>
<dbReference type="RefSeq" id="XP_040769656.1">
    <property type="nucleotide sequence ID" value="XM_040907724.1"/>
</dbReference>
<dbReference type="GeneID" id="63824753"/>
<dbReference type="PRINTS" id="PR00080">
    <property type="entry name" value="SDRFAMILY"/>
</dbReference>
<name>A0A165HPH2_9APHY</name>
<keyword evidence="2" id="KW-0521">NADP</keyword>
<dbReference type="Proteomes" id="UP000076871">
    <property type="component" value="Unassembled WGS sequence"/>
</dbReference>
<dbReference type="GO" id="GO:0004806">
    <property type="term" value="F:triacylglycerol lipase activity"/>
    <property type="evidence" value="ECO:0007669"/>
    <property type="project" value="TreeGrafter"/>
</dbReference>
<dbReference type="GO" id="GO:0005783">
    <property type="term" value="C:endoplasmic reticulum"/>
    <property type="evidence" value="ECO:0007669"/>
    <property type="project" value="TreeGrafter"/>
</dbReference>
<dbReference type="FunFam" id="3.40.50.720:FF:000261">
    <property type="entry name" value="NADPH-dependent 1-acyldihydroxyacetone phosphate reductase"/>
    <property type="match status" value="1"/>
</dbReference>
<dbReference type="Pfam" id="PF00106">
    <property type="entry name" value="adh_short"/>
    <property type="match status" value="1"/>
</dbReference>
<evidence type="ECO:0000256" key="4">
    <source>
        <dbReference type="RuleBase" id="RU000363"/>
    </source>
</evidence>
<dbReference type="PANTHER" id="PTHR44169:SF6">
    <property type="entry name" value="NADPH-DEPENDENT 1-ACYLDIHYDROXYACETONE PHOSPHATE REDUCTASE"/>
    <property type="match status" value="1"/>
</dbReference>
<dbReference type="Gene3D" id="3.40.50.720">
    <property type="entry name" value="NAD(P)-binding Rossmann-like Domain"/>
    <property type="match status" value="1"/>
</dbReference>
<evidence type="ECO:0000313" key="6">
    <source>
        <dbReference type="Proteomes" id="UP000076871"/>
    </source>
</evidence>
<dbReference type="CDD" id="cd05374">
    <property type="entry name" value="17beta-HSD-like_SDR_c"/>
    <property type="match status" value="1"/>
</dbReference>
<dbReference type="GO" id="GO:0006654">
    <property type="term" value="P:phosphatidic acid biosynthetic process"/>
    <property type="evidence" value="ECO:0007669"/>
    <property type="project" value="TreeGrafter"/>
</dbReference>
<evidence type="ECO:0000256" key="3">
    <source>
        <dbReference type="ARBA" id="ARBA00023002"/>
    </source>
</evidence>
<dbReference type="InParanoid" id="A0A165HPH2"/>
<dbReference type="GO" id="GO:0005811">
    <property type="term" value="C:lipid droplet"/>
    <property type="evidence" value="ECO:0007669"/>
    <property type="project" value="TreeGrafter"/>
</dbReference>
<dbReference type="PRINTS" id="PR00081">
    <property type="entry name" value="GDHRDH"/>
</dbReference>
<dbReference type="PROSITE" id="PS00061">
    <property type="entry name" value="ADH_SHORT"/>
    <property type="match status" value="1"/>
</dbReference>
<evidence type="ECO:0000256" key="2">
    <source>
        <dbReference type="ARBA" id="ARBA00022857"/>
    </source>
</evidence>
<keyword evidence="6" id="KW-1185">Reference proteome</keyword>
<dbReference type="InterPro" id="IPR002347">
    <property type="entry name" value="SDR_fam"/>
</dbReference>
<comment type="similarity">
    <text evidence="1 4">Belongs to the short-chain dehydrogenases/reductases (SDR) family.</text>
</comment>
<dbReference type="PANTHER" id="PTHR44169">
    <property type="entry name" value="NADPH-DEPENDENT 1-ACYLDIHYDROXYACETONE PHOSPHATE REDUCTASE"/>
    <property type="match status" value="1"/>
</dbReference>
<dbReference type="InterPro" id="IPR020904">
    <property type="entry name" value="Sc_DH/Rdtase_CS"/>
</dbReference>
<sequence>MSSSQKTVLITGCSEGGIGDALARRFHEQGYEVFATARNLSSMEHLVSLGIKTLALDVTDLEAMRRVKAHIMDATGGKLHILVNNAGQAYPVAATDFDMKEVRDLFEVNLFAVMTTVQEFVHMLIASGDGRIVQTGSVSGIVPVPFSGAYNASKAGLHAYGNTIRVELAPFNIKVVTVITGAVKSNIAKPRTLPEDSLYRPMEAQYQALRINTSQQGAMDADKYAQDVVTEVTSKNPRAWFWAGNRTWTTWIIDTFLGRRGFDAIMTKMYGLDEFSAMVTRNKLKDI</sequence>
<accession>A0A165HPH2</accession>
<reference evidence="5 6" key="1">
    <citation type="journal article" date="2016" name="Mol. Biol. Evol.">
        <title>Comparative Genomics of Early-Diverging Mushroom-Forming Fungi Provides Insights into the Origins of Lignocellulose Decay Capabilities.</title>
        <authorList>
            <person name="Nagy L.G."/>
            <person name="Riley R."/>
            <person name="Tritt A."/>
            <person name="Adam C."/>
            <person name="Daum C."/>
            <person name="Floudas D."/>
            <person name="Sun H."/>
            <person name="Yadav J.S."/>
            <person name="Pangilinan J."/>
            <person name="Larsson K.H."/>
            <person name="Matsuura K."/>
            <person name="Barry K."/>
            <person name="Labutti K."/>
            <person name="Kuo R."/>
            <person name="Ohm R.A."/>
            <person name="Bhattacharya S.S."/>
            <person name="Shirouzu T."/>
            <person name="Yoshinaga Y."/>
            <person name="Martin F.M."/>
            <person name="Grigoriev I.V."/>
            <person name="Hibbett D.S."/>
        </authorList>
    </citation>
    <scope>NUCLEOTIDE SEQUENCE [LARGE SCALE GENOMIC DNA]</scope>
    <source>
        <strain evidence="5 6">93-53</strain>
    </source>
</reference>
<dbReference type="FunCoup" id="A0A165HPH2">
    <property type="interactions" value="90"/>
</dbReference>
<dbReference type="EMBL" id="KV427606">
    <property type="protein sequence ID" value="KZT12008.1"/>
    <property type="molecule type" value="Genomic_DNA"/>
</dbReference>